<feature type="active site" evidence="11">
    <location>
        <position position="359"/>
    </location>
</feature>
<evidence type="ECO:0000256" key="7">
    <source>
        <dbReference type="ARBA" id="ARBA00023157"/>
    </source>
</evidence>
<evidence type="ECO:0000256" key="1">
    <source>
        <dbReference type="ARBA" id="ARBA00001922"/>
    </source>
</evidence>
<keyword evidence="6" id="KW-0560">Oxidoreductase</keyword>
<evidence type="ECO:0000259" key="15">
    <source>
        <dbReference type="Pfam" id="PF21995"/>
    </source>
</evidence>
<dbReference type="GO" id="GO:0004748">
    <property type="term" value="F:ribonucleoside-diphosphate reductase activity, thioredoxin disulfide as acceptor"/>
    <property type="evidence" value="ECO:0007669"/>
    <property type="project" value="InterPro"/>
</dbReference>
<evidence type="ECO:0000256" key="12">
    <source>
        <dbReference type="PIRSR" id="PIRSR613345-2"/>
    </source>
</evidence>
<dbReference type="GO" id="GO:0031419">
    <property type="term" value="F:cobalamin binding"/>
    <property type="evidence" value="ECO:0007669"/>
    <property type="project" value="UniProtKB-KW"/>
</dbReference>
<name>A0A5J6TJ54_9CAUD</name>
<dbReference type="Pfam" id="PF02867">
    <property type="entry name" value="Ribonuc_red_lgC"/>
    <property type="match status" value="2"/>
</dbReference>
<dbReference type="KEGG" id="vg:64871718"/>
<dbReference type="GO" id="GO:0006260">
    <property type="term" value="P:DNA replication"/>
    <property type="evidence" value="ECO:0007669"/>
    <property type="project" value="UniProtKB-KW"/>
</dbReference>
<comment type="similarity">
    <text evidence="2">Belongs to the class II ribonucleoside-triphosphate reductase family.</text>
</comment>
<dbReference type="Pfam" id="PF21995">
    <property type="entry name" value="RNR-II_ins_dom"/>
    <property type="match status" value="1"/>
</dbReference>
<evidence type="ECO:0000256" key="8">
    <source>
        <dbReference type="ARBA" id="ARBA00023284"/>
    </source>
</evidence>
<dbReference type="SUPFAM" id="SSF51998">
    <property type="entry name" value="PFL-like glycyl radical enzymes"/>
    <property type="match status" value="1"/>
</dbReference>
<sequence length="675" mass="75208">MTADVKFGPTGELVYNRTYSRTKPDGSRESWPETVERVVDGNLALVPERYHQADEREQLIKLMADFRIIPAGRHLWASGVKNAQHLFNCWVSGWTEKPSDHFEFTFMRLMEGGGVGANYSNKYLAGYPEVQNHLRVHIVCDEDHPDYEALKPMVSDEYDSDWTDAFVIEDSREGWAAALVDLIDTYYRTDVVHPNRVYDVSRVRGAGRKLKTFGGTASGPAPLASMLLTVNNILDNASGRLTGIEAMEIDHAIASCVVAGGVRRSARMAMMHWADSQITSFINCKNESGKHWTTNISVEVDADFWQAIDKPADEKQGMLARNLLHTLSQGAVRNGEPGMWDSSLSNVGEPNEVVCTNPCGEITLEPWEPCNLGHVNLAAFVTENGRIDYINLIRAHRLMTRFLIRATYSPVGDPKSREVLDRNRRIGVGHLGVASFLALRNQRYSKAPANRAFKDMLRGLAEEVDEAARGYCHELRIPVPVKTRTVAPTGTIAKMPGVSEGIHPIFSKYFIRRIRFSANDPDQLLQLSKLTREGYKVEDDLYAANTAVVEIPTKDSLVQDVVDRYGRDAEEVVEAVNDLTLNELLAFQAMYQTCWADNAVSFTANVDPKAYKPKDVADTLVKFAGLIKGSTIFPEASFPQAPYERITKEQYESYGVDNVADGVDEDCANGACPIK</sequence>
<dbReference type="NCBIfam" id="TIGR02505">
    <property type="entry name" value="RTPR"/>
    <property type="match status" value="1"/>
</dbReference>
<evidence type="ECO:0000256" key="3">
    <source>
        <dbReference type="ARBA" id="ARBA00012275"/>
    </source>
</evidence>
<dbReference type="InterPro" id="IPR050862">
    <property type="entry name" value="RdRp_reductase_class-2"/>
</dbReference>
<keyword evidence="4" id="KW-0846">Cobalamin</keyword>
<evidence type="ECO:0000259" key="14">
    <source>
        <dbReference type="Pfam" id="PF17975"/>
    </source>
</evidence>
<keyword evidence="7 12" id="KW-1015">Disulfide bond</keyword>
<feature type="domain" description="Ribonucleotide reductase alpha-helical" evidence="14">
    <location>
        <begin position="7"/>
        <end position="79"/>
    </location>
</feature>
<feature type="domain" description="B12-dependent ribonucleotide reductase insertion" evidence="15">
    <location>
        <begin position="156"/>
        <end position="234"/>
    </location>
</feature>
<evidence type="ECO:0000313" key="16">
    <source>
        <dbReference type="EMBL" id="QFG10418.1"/>
    </source>
</evidence>
<dbReference type="EMBL" id="MN234188">
    <property type="protein sequence ID" value="QFG10418.1"/>
    <property type="molecule type" value="Genomic_DNA"/>
</dbReference>
<feature type="disulfide bond" description="Redox-active" evidence="12">
    <location>
        <begin position="89"/>
        <end position="370"/>
    </location>
</feature>
<evidence type="ECO:0000256" key="11">
    <source>
        <dbReference type="PIRSR" id="PIRSR613345-1"/>
    </source>
</evidence>
<dbReference type="GO" id="GO:0008998">
    <property type="term" value="F:ribonucleoside-triphosphate reductase (thioredoxin) activity"/>
    <property type="evidence" value="ECO:0007669"/>
    <property type="project" value="UniProtKB-EC"/>
</dbReference>
<dbReference type="Pfam" id="PF17975">
    <property type="entry name" value="RNR_Alpha"/>
    <property type="match status" value="1"/>
</dbReference>
<comment type="catalytic activity">
    <reaction evidence="10">
        <text>a 2'-deoxyribonucleoside 5'-triphosphate + [thioredoxin]-disulfide + H2O = a ribonucleoside 5'-triphosphate + [thioredoxin]-dithiol</text>
        <dbReference type="Rhea" id="RHEA:12701"/>
        <dbReference type="Rhea" id="RHEA-COMP:10698"/>
        <dbReference type="Rhea" id="RHEA-COMP:10700"/>
        <dbReference type="ChEBI" id="CHEBI:15377"/>
        <dbReference type="ChEBI" id="CHEBI:29950"/>
        <dbReference type="ChEBI" id="CHEBI:50058"/>
        <dbReference type="ChEBI" id="CHEBI:61557"/>
        <dbReference type="ChEBI" id="CHEBI:61560"/>
        <dbReference type="EC" id="1.17.4.2"/>
    </reaction>
</comment>
<keyword evidence="17" id="KW-1185">Reference proteome</keyword>
<protein>
    <recommendedName>
        <fullName evidence="3">ribonucleoside-triphosphate reductase (thioredoxin)</fullName>
        <ecNumber evidence="3">1.17.4.2</ecNumber>
    </recommendedName>
</protein>
<dbReference type="InterPro" id="IPR054158">
    <property type="entry name" value="RNR-II_ins_dom"/>
</dbReference>
<evidence type="ECO:0000256" key="2">
    <source>
        <dbReference type="ARBA" id="ARBA00005654"/>
    </source>
</evidence>
<dbReference type="Gene3D" id="3.30.1620.10">
    <property type="entry name" value="b-12 dependent (class ii) ribonucleotide reductase, Chain A, Domain 2"/>
    <property type="match status" value="1"/>
</dbReference>
<keyword evidence="9" id="KW-0170">Cobalt</keyword>
<feature type="domain" description="Ribonucleotide reductase large subunit C-terminal" evidence="13">
    <location>
        <begin position="313"/>
        <end position="456"/>
    </location>
</feature>
<evidence type="ECO:0000256" key="9">
    <source>
        <dbReference type="ARBA" id="ARBA00023285"/>
    </source>
</evidence>
<dbReference type="Proteomes" id="UP000327026">
    <property type="component" value="Segment"/>
</dbReference>
<accession>A0A5J6TJ54</accession>
<dbReference type="EC" id="1.17.4.2" evidence="3"/>
<dbReference type="RefSeq" id="YP_010062083.1">
    <property type="nucleotide sequence ID" value="NC_054790.1"/>
</dbReference>
<keyword evidence="8" id="KW-0676">Redox-active center</keyword>
<comment type="cofactor">
    <cofactor evidence="1">
        <name>adenosylcob(III)alamin</name>
        <dbReference type="ChEBI" id="CHEBI:18408"/>
    </cofactor>
</comment>
<evidence type="ECO:0000259" key="13">
    <source>
        <dbReference type="Pfam" id="PF02867"/>
    </source>
</evidence>
<evidence type="ECO:0000256" key="5">
    <source>
        <dbReference type="ARBA" id="ARBA00022705"/>
    </source>
</evidence>
<evidence type="ECO:0000256" key="4">
    <source>
        <dbReference type="ARBA" id="ARBA00022628"/>
    </source>
</evidence>
<organism evidence="16 17">
    <name type="scientific">Mycobacterium phage Anthony</name>
    <dbReference type="NCBI Taxonomy" id="2599857"/>
    <lineage>
        <taxon>Viruses</taxon>
        <taxon>Duplodnaviria</taxon>
        <taxon>Heunggongvirae</taxon>
        <taxon>Uroviricota</taxon>
        <taxon>Caudoviricetes</taxon>
        <taxon>Anthonyvirus</taxon>
        <taxon>Anthonyvirus anthony</taxon>
    </lineage>
</organism>
<keyword evidence="5" id="KW-0235">DNA replication</keyword>
<feature type="domain" description="Ribonucleotide reductase large subunit C-terminal" evidence="13">
    <location>
        <begin position="485"/>
        <end position="620"/>
    </location>
</feature>
<dbReference type="GO" id="GO:0000166">
    <property type="term" value="F:nucleotide binding"/>
    <property type="evidence" value="ECO:0007669"/>
    <property type="project" value="InterPro"/>
</dbReference>
<feature type="active site" evidence="11">
    <location>
        <position position="361"/>
    </location>
</feature>
<gene>
    <name evidence="16" type="primary">47</name>
    <name evidence="16" type="ORF">PBI_ANTHONY_47</name>
</gene>
<evidence type="ECO:0000313" key="17">
    <source>
        <dbReference type="Proteomes" id="UP000327026"/>
    </source>
</evidence>
<evidence type="ECO:0000256" key="6">
    <source>
        <dbReference type="ARBA" id="ARBA00023002"/>
    </source>
</evidence>
<evidence type="ECO:0000256" key="10">
    <source>
        <dbReference type="ARBA" id="ARBA00048987"/>
    </source>
</evidence>
<dbReference type="InterPro" id="IPR013345">
    <property type="entry name" value="RTP_Rdtase_AdoCbl-dep"/>
</dbReference>
<reference evidence="16 17" key="1">
    <citation type="submission" date="2019-07" db="EMBL/GenBank/DDBJ databases">
        <authorList>
            <person name="Garlena R.A."/>
            <person name="Russell D.A."/>
            <person name="Pope W.H."/>
            <person name="Jacobs-Sera D."/>
            <person name="Hatfull G.F."/>
        </authorList>
    </citation>
    <scope>NUCLEOTIDE SEQUENCE [LARGE SCALE GENOMIC DNA]</scope>
</reference>
<dbReference type="InterPro" id="IPR040763">
    <property type="entry name" value="RNR_alpha_hel"/>
</dbReference>
<dbReference type="PANTHER" id="PTHR43371:SF1">
    <property type="entry name" value="RIBONUCLEOSIDE-DIPHOSPHATE REDUCTASE"/>
    <property type="match status" value="1"/>
</dbReference>
<dbReference type="Gene3D" id="3.20.70.20">
    <property type="match status" value="1"/>
</dbReference>
<dbReference type="Gene3D" id="3.90.1390.10">
    <property type="entry name" value="b-12 dependent (class ii) ribonucleotide reductase, chain A, domain 3"/>
    <property type="match status" value="1"/>
</dbReference>
<dbReference type="InterPro" id="IPR000788">
    <property type="entry name" value="RNR_lg_C"/>
</dbReference>
<proteinExistence type="inferred from homology"/>
<dbReference type="GeneID" id="64871718"/>
<dbReference type="PANTHER" id="PTHR43371">
    <property type="entry name" value="VITAMIN B12-DEPENDENT RIBONUCLEOTIDE REDUCTASE"/>
    <property type="match status" value="1"/>
</dbReference>